<accession>B4D9X5</accession>
<proteinExistence type="predicted"/>
<comment type="caution">
    <text evidence="1">The sequence shown here is derived from an EMBL/GenBank/DDBJ whole genome shotgun (WGS) entry which is preliminary data.</text>
</comment>
<protein>
    <submittedName>
        <fullName evidence="1">Uncharacterized protein</fullName>
    </submittedName>
</protein>
<dbReference type="EMBL" id="ABVL01000028">
    <property type="protein sequence ID" value="EDY16729.1"/>
    <property type="molecule type" value="Genomic_DNA"/>
</dbReference>
<dbReference type="STRING" id="497964.CfE428DRAFT_5692"/>
<gene>
    <name evidence="1" type="ORF">CfE428DRAFT_5692</name>
</gene>
<dbReference type="RefSeq" id="WP_006983013.1">
    <property type="nucleotide sequence ID" value="NZ_ABVL01000028.1"/>
</dbReference>
<organism evidence="1 2">
    <name type="scientific">Chthoniobacter flavus Ellin428</name>
    <dbReference type="NCBI Taxonomy" id="497964"/>
    <lineage>
        <taxon>Bacteria</taxon>
        <taxon>Pseudomonadati</taxon>
        <taxon>Verrucomicrobiota</taxon>
        <taxon>Spartobacteria</taxon>
        <taxon>Chthoniobacterales</taxon>
        <taxon>Chthoniobacteraceae</taxon>
        <taxon>Chthoniobacter</taxon>
    </lineage>
</organism>
<dbReference type="Proteomes" id="UP000005824">
    <property type="component" value="Unassembled WGS sequence"/>
</dbReference>
<sequence>MMEPTRKDLGEFYRLSLLAGLREPAEVVRWADSIVGAETSPHIAFIELCLAAAQPASRVADLLHDVPGQVTSGLPVRMLLGAAAHFISSSAANWEPLVVRLYHMAGGGRFPEEIYFRLVTLEDEYALARDGMHRTLAEVRQAFTAFLQEYEPYGPDESAWK</sequence>
<dbReference type="eggNOG" id="ENOG50339VE">
    <property type="taxonomic scope" value="Bacteria"/>
</dbReference>
<evidence type="ECO:0000313" key="1">
    <source>
        <dbReference type="EMBL" id="EDY16729.1"/>
    </source>
</evidence>
<dbReference type="AlphaFoldDB" id="B4D9X5"/>
<reference evidence="1 2" key="1">
    <citation type="journal article" date="2011" name="J. Bacteriol.">
        <title>Genome sequence of Chthoniobacter flavus Ellin428, an aerobic heterotrophic soil bacterium.</title>
        <authorList>
            <person name="Kant R."/>
            <person name="van Passel M.W."/>
            <person name="Palva A."/>
            <person name="Lucas S."/>
            <person name="Lapidus A."/>
            <person name="Glavina Del Rio T."/>
            <person name="Dalin E."/>
            <person name="Tice H."/>
            <person name="Bruce D."/>
            <person name="Goodwin L."/>
            <person name="Pitluck S."/>
            <person name="Larimer F.W."/>
            <person name="Land M.L."/>
            <person name="Hauser L."/>
            <person name="Sangwan P."/>
            <person name="de Vos W.M."/>
            <person name="Janssen P.H."/>
            <person name="Smidt H."/>
        </authorList>
    </citation>
    <scope>NUCLEOTIDE SEQUENCE [LARGE SCALE GENOMIC DNA]</scope>
    <source>
        <strain evidence="1 2">Ellin428</strain>
    </source>
</reference>
<dbReference type="InParanoid" id="B4D9X5"/>
<keyword evidence="2" id="KW-1185">Reference proteome</keyword>
<name>B4D9X5_9BACT</name>
<evidence type="ECO:0000313" key="2">
    <source>
        <dbReference type="Proteomes" id="UP000005824"/>
    </source>
</evidence>